<name>A0ABU6YW04_9FABA</name>
<sequence>MPQAEEGNEGQAHDYDYHHQPEYEHHQPDYEQPQPEFEHHQEFNEPPMQPPPYH</sequence>
<feature type="non-terminal residue" evidence="2">
    <location>
        <position position="54"/>
    </location>
</feature>
<evidence type="ECO:0000313" key="3">
    <source>
        <dbReference type="Proteomes" id="UP001341840"/>
    </source>
</evidence>
<keyword evidence="3" id="KW-1185">Reference proteome</keyword>
<gene>
    <name evidence="2" type="ORF">PIB30_102482</name>
</gene>
<organism evidence="2 3">
    <name type="scientific">Stylosanthes scabra</name>
    <dbReference type="NCBI Taxonomy" id="79078"/>
    <lineage>
        <taxon>Eukaryota</taxon>
        <taxon>Viridiplantae</taxon>
        <taxon>Streptophyta</taxon>
        <taxon>Embryophyta</taxon>
        <taxon>Tracheophyta</taxon>
        <taxon>Spermatophyta</taxon>
        <taxon>Magnoliopsida</taxon>
        <taxon>eudicotyledons</taxon>
        <taxon>Gunneridae</taxon>
        <taxon>Pentapetalae</taxon>
        <taxon>rosids</taxon>
        <taxon>fabids</taxon>
        <taxon>Fabales</taxon>
        <taxon>Fabaceae</taxon>
        <taxon>Papilionoideae</taxon>
        <taxon>50 kb inversion clade</taxon>
        <taxon>dalbergioids sensu lato</taxon>
        <taxon>Dalbergieae</taxon>
        <taxon>Pterocarpus clade</taxon>
        <taxon>Stylosanthes</taxon>
    </lineage>
</organism>
<proteinExistence type="predicted"/>
<reference evidence="2 3" key="1">
    <citation type="journal article" date="2023" name="Plants (Basel)">
        <title>Bridging the Gap: Combining Genomics and Transcriptomics Approaches to Understand Stylosanthes scabra, an Orphan Legume from the Brazilian Caatinga.</title>
        <authorList>
            <person name="Ferreira-Neto J.R.C."/>
            <person name="da Silva M.D."/>
            <person name="Binneck E."/>
            <person name="de Melo N.F."/>
            <person name="da Silva R.H."/>
            <person name="de Melo A.L.T.M."/>
            <person name="Pandolfi V."/>
            <person name="Bustamante F.O."/>
            <person name="Brasileiro-Vidal A.C."/>
            <person name="Benko-Iseppon A.M."/>
        </authorList>
    </citation>
    <scope>NUCLEOTIDE SEQUENCE [LARGE SCALE GENOMIC DNA]</scope>
    <source>
        <tissue evidence="2">Leaves</tissue>
    </source>
</reference>
<feature type="region of interest" description="Disordered" evidence="1">
    <location>
        <begin position="1"/>
        <end position="54"/>
    </location>
</feature>
<feature type="compositionally biased region" description="Basic and acidic residues" evidence="1">
    <location>
        <begin position="11"/>
        <end position="29"/>
    </location>
</feature>
<dbReference type="Proteomes" id="UP001341840">
    <property type="component" value="Unassembled WGS sequence"/>
</dbReference>
<dbReference type="EMBL" id="JASCZI010244819">
    <property type="protein sequence ID" value="MED6214384.1"/>
    <property type="molecule type" value="Genomic_DNA"/>
</dbReference>
<evidence type="ECO:0000256" key="1">
    <source>
        <dbReference type="SAM" id="MobiDB-lite"/>
    </source>
</evidence>
<accession>A0ABU6YW04</accession>
<evidence type="ECO:0000313" key="2">
    <source>
        <dbReference type="EMBL" id="MED6214384.1"/>
    </source>
</evidence>
<comment type="caution">
    <text evidence="2">The sequence shown here is derived from an EMBL/GenBank/DDBJ whole genome shotgun (WGS) entry which is preliminary data.</text>
</comment>
<protein>
    <submittedName>
        <fullName evidence="2">Uncharacterized protein</fullName>
    </submittedName>
</protein>